<sequence length="744" mass="84251">MPRLVNYSAKLSVNLRKLKAVRRAIIATAYDLGAVVLKQAISTASKDEYEYAEIFTSIARIVLVGCFQRGDEHQLGMIHLSFLNDTGKDAEWRTLITLVSVQTLVSATRLANTAFLDSKISLRSRIFSLYAGASWRTHTFDYATATIGLSTELAMQEQDHKSGPNDSFPLLAKNIGSSINSCRIADLPAIALEQTILSLVPPNVQMRSTVPLPDHPVLSSTAYQSWSNLNGIQILYLDGPDIEAVTVAAEQIGMDWARRQQESGSYYRPFFQFRFDATDSTSNSMASAVAASVLHFLREAALHSSVYHNILQDQYKLQNAWTDDDLLNLGLCTRPNDCRKKFWARLGEVTSKYEGPVKIVVTANNSEIYTSETFRNELKGWPGMALLVYEASHVVEVEVESENDMQNALIAHLCPIQLGEERIRRTLKRLESMDRKTMASVLHVAETYSRWPIQKSHDNFSLFLEIFENMTPSSTPREVVWGILRSIREQEWLACVLMWMTHGQRPLTEMELASIVSFQIKGQGGSMTPPDDHDVQQCLADIRSRIRGLESLNRGKLCIRPDVLKLMTDEAEECWVRIKNQAPRRTAEFLLEYLKLPSSQERLKVLHENYQKRVQRSGNSITPPMTPDGRKIIFYAVHALPHHLSKIETTGSIKEQMKDLSGPYVQWAKAYWAMSNPFSRPPKGPLRSAWSTWETSDEFELPKLETEHRIDGPVESLIQAVRDNDEGCGTHFRQQNCIGLLERQ</sequence>
<reference evidence="1" key="1">
    <citation type="submission" date="2020-10" db="EMBL/GenBank/DDBJ databases">
        <authorList>
            <person name="Kusch S."/>
        </authorList>
    </citation>
    <scope>NUCLEOTIDE SEQUENCE</scope>
    <source>
        <strain evidence="1">SwB9</strain>
    </source>
</reference>
<organism evidence="1 2">
    <name type="scientific">Sclerotinia trifoliorum</name>
    <dbReference type="NCBI Taxonomy" id="28548"/>
    <lineage>
        <taxon>Eukaryota</taxon>
        <taxon>Fungi</taxon>
        <taxon>Dikarya</taxon>
        <taxon>Ascomycota</taxon>
        <taxon>Pezizomycotina</taxon>
        <taxon>Leotiomycetes</taxon>
        <taxon>Helotiales</taxon>
        <taxon>Sclerotiniaceae</taxon>
        <taxon>Sclerotinia</taxon>
    </lineage>
</organism>
<evidence type="ECO:0000313" key="2">
    <source>
        <dbReference type="Proteomes" id="UP000624404"/>
    </source>
</evidence>
<evidence type="ECO:0000313" key="1">
    <source>
        <dbReference type="EMBL" id="CAD6446955.1"/>
    </source>
</evidence>
<dbReference type="Proteomes" id="UP000624404">
    <property type="component" value="Unassembled WGS sequence"/>
</dbReference>
<dbReference type="EMBL" id="CAJHIA010000024">
    <property type="protein sequence ID" value="CAD6446955.1"/>
    <property type="molecule type" value="Genomic_DNA"/>
</dbReference>
<keyword evidence="2" id="KW-1185">Reference proteome</keyword>
<dbReference type="AlphaFoldDB" id="A0A8H2ZUL6"/>
<comment type="caution">
    <text evidence="1">The sequence shown here is derived from an EMBL/GenBank/DDBJ whole genome shotgun (WGS) entry which is preliminary data.</text>
</comment>
<accession>A0A8H2ZUL6</accession>
<proteinExistence type="predicted"/>
<dbReference type="OrthoDB" id="341259at2759"/>
<gene>
    <name evidence="1" type="ORF">SCLTRI_LOCUS6747</name>
</gene>
<name>A0A8H2ZUL6_9HELO</name>
<protein>
    <submittedName>
        <fullName evidence="1">Bde39f04-722c-45b5-8d82-8ecb0977f8e4</fullName>
    </submittedName>
</protein>